<dbReference type="OrthoDB" id="3176171at2759"/>
<accession>A0A9D3TAH7</accession>
<organism evidence="3 4">
    <name type="scientific">Megalops atlanticus</name>
    <name type="common">Tarpon</name>
    <name type="synonym">Clupea gigantea</name>
    <dbReference type="NCBI Taxonomy" id="7932"/>
    <lineage>
        <taxon>Eukaryota</taxon>
        <taxon>Metazoa</taxon>
        <taxon>Chordata</taxon>
        <taxon>Craniata</taxon>
        <taxon>Vertebrata</taxon>
        <taxon>Euteleostomi</taxon>
        <taxon>Actinopterygii</taxon>
        <taxon>Neopterygii</taxon>
        <taxon>Teleostei</taxon>
        <taxon>Elopiformes</taxon>
        <taxon>Megalopidae</taxon>
        <taxon>Megalops</taxon>
    </lineage>
</organism>
<evidence type="ECO:0000313" key="3">
    <source>
        <dbReference type="EMBL" id="KAG7481260.1"/>
    </source>
</evidence>
<comment type="caution">
    <text evidence="3">The sequence shown here is derived from an EMBL/GenBank/DDBJ whole genome shotgun (WGS) entry which is preliminary data.</text>
</comment>
<name>A0A9D3TAH7_MEGAT</name>
<evidence type="ECO:0000256" key="2">
    <source>
        <dbReference type="SAM" id="MobiDB-lite"/>
    </source>
</evidence>
<gene>
    <name evidence="3" type="ORF">MATL_G00064690</name>
</gene>
<feature type="region of interest" description="Disordered" evidence="2">
    <location>
        <begin position="121"/>
        <end position="192"/>
    </location>
</feature>
<keyword evidence="4" id="KW-1185">Reference proteome</keyword>
<feature type="compositionally biased region" description="Polar residues" evidence="2">
    <location>
        <begin position="164"/>
        <end position="183"/>
    </location>
</feature>
<evidence type="ECO:0000256" key="1">
    <source>
        <dbReference type="SAM" id="Coils"/>
    </source>
</evidence>
<sequence>MWTDGRPQTPSCAVAPAHPASLQEEAAGKRSRREGLDSYRRCCWVPRHAGIAQSPQWHQMTRGQQRINLDDTFFCMKRVPVGMDPSVSLTAFPGSFLETPAQVDSEILGLRKLVVSQEVPHTQDLGPAGKRVSRVPSPQLRSETQFDRPLTVLPSPGEKPHGLGQTSPVESTPTTAKNMSEQQGGWGGRLGAEPGLGGGLELQDLRLLIQAHCEQLEEMESLCRREEALLSQQPSMNFTDYVLKLEEIMEQKAKCVRSVRAQLQLYLTCPCNAGAGTGSPTH</sequence>
<dbReference type="AlphaFoldDB" id="A0A9D3TAH7"/>
<dbReference type="EMBL" id="JAFDVH010000004">
    <property type="protein sequence ID" value="KAG7481260.1"/>
    <property type="molecule type" value="Genomic_DNA"/>
</dbReference>
<reference evidence="3" key="1">
    <citation type="submission" date="2021-01" db="EMBL/GenBank/DDBJ databases">
        <authorList>
            <person name="Zahm M."/>
            <person name="Roques C."/>
            <person name="Cabau C."/>
            <person name="Klopp C."/>
            <person name="Donnadieu C."/>
            <person name="Jouanno E."/>
            <person name="Lampietro C."/>
            <person name="Louis A."/>
            <person name="Herpin A."/>
            <person name="Echchiki A."/>
            <person name="Berthelot C."/>
            <person name="Parey E."/>
            <person name="Roest-Crollius H."/>
            <person name="Braasch I."/>
            <person name="Postlethwait J."/>
            <person name="Bobe J."/>
            <person name="Montfort J."/>
            <person name="Bouchez O."/>
            <person name="Begum T."/>
            <person name="Mejri S."/>
            <person name="Adams A."/>
            <person name="Chen W.-J."/>
            <person name="Guiguen Y."/>
        </authorList>
    </citation>
    <scope>NUCLEOTIDE SEQUENCE</scope>
    <source>
        <strain evidence="3">YG-15Mar2019-1</strain>
        <tissue evidence="3">Brain</tissue>
    </source>
</reference>
<proteinExistence type="predicted"/>
<dbReference type="Proteomes" id="UP001046870">
    <property type="component" value="Chromosome 4"/>
</dbReference>
<feature type="compositionally biased region" description="Polar residues" evidence="2">
    <location>
        <begin position="1"/>
        <end position="11"/>
    </location>
</feature>
<keyword evidence="1" id="KW-0175">Coiled coil</keyword>
<feature type="region of interest" description="Disordered" evidence="2">
    <location>
        <begin position="1"/>
        <end position="33"/>
    </location>
</feature>
<feature type="coiled-coil region" evidence="1">
    <location>
        <begin position="202"/>
        <end position="229"/>
    </location>
</feature>
<protein>
    <submittedName>
        <fullName evidence="3">Uncharacterized protein</fullName>
    </submittedName>
</protein>
<evidence type="ECO:0000313" key="4">
    <source>
        <dbReference type="Proteomes" id="UP001046870"/>
    </source>
</evidence>